<proteinExistence type="predicted"/>
<evidence type="ECO:0000313" key="2">
    <source>
        <dbReference type="EMBL" id="KAJ1139359.1"/>
    </source>
</evidence>
<evidence type="ECO:0000313" key="3">
    <source>
        <dbReference type="Proteomes" id="UP001066276"/>
    </source>
</evidence>
<protein>
    <submittedName>
        <fullName evidence="2">Uncharacterized protein</fullName>
    </submittedName>
</protein>
<feature type="region of interest" description="Disordered" evidence="1">
    <location>
        <begin position="197"/>
        <end position="233"/>
    </location>
</feature>
<evidence type="ECO:0000256" key="1">
    <source>
        <dbReference type="SAM" id="MobiDB-lite"/>
    </source>
</evidence>
<organism evidence="2 3">
    <name type="scientific">Pleurodeles waltl</name>
    <name type="common">Iberian ribbed newt</name>
    <dbReference type="NCBI Taxonomy" id="8319"/>
    <lineage>
        <taxon>Eukaryota</taxon>
        <taxon>Metazoa</taxon>
        <taxon>Chordata</taxon>
        <taxon>Craniata</taxon>
        <taxon>Vertebrata</taxon>
        <taxon>Euteleostomi</taxon>
        <taxon>Amphibia</taxon>
        <taxon>Batrachia</taxon>
        <taxon>Caudata</taxon>
        <taxon>Salamandroidea</taxon>
        <taxon>Salamandridae</taxon>
        <taxon>Pleurodelinae</taxon>
        <taxon>Pleurodeles</taxon>
    </lineage>
</organism>
<reference evidence="2" key="1">
    <citation type="journal article" date="2022" name="bioRxiv">
        <title>Sequencing and chromosome-scale assembly of the giantPleurodeles waltlgenome.</title>
        <authorList>
            <person name="Brown T."/>
            <person name="Elewa A."/>
            <person name="Iarovenko S."/>
            <person name="Subramanian E."/>
            <person name="Araus A.J."/>
            <person name="Petzold A."/>
            <person name="Susuki M."/>
            <person name="Suzuki K.-i.T."/>
            <person name="Hayashi T."/>
            <person name="Toyoda A."/>
            <person name="Oliveira C."/>
            <person name="Osipova E."/>
            <person name="Leigh N.D."/>
            <person name="Simon A."/>
            <person name="Yun M.H."/>
        </authorList>
    </citation>
    <scope>NUCLEOTIDE SEQUENCE</scope>
    <source>
        <strain evidence="2">20211129_DDA</strain>
        <tissue evidence="2">Liver</tissue>
    </source>
</reference>
<keyword evidence="3" id="KW-1185">Reference proteome</keyword>
<dbReference type="EMBL" id="JANPWB010000010">
    <property type="protein sequence ID" value="KAJ1139359.1"/>
    <property type="molecule type" value="Genomic_DNA"/>
</dbReference>
<accession>A0AAV7QHZ6</accession>
<sequence>MRGETPKRDAGLMCQLTLWGSKAYLGGIGSSLWTTTWYRAALELLRGHKAAVGVPLWGTESRVSTSRKCLAEVTGVDGEVRKAGETVVEGEVVCCHEVGKVAHAGTKAVGLQDEVSCYYKIKTLDKVSLMREHTRRSEKWQFQVRREVVQVVHENTLSRNSKKGKTSKLKISLSLRTSFKALPSVVNISTPNIMEHGLNKRPLDFQDMEDREDSDTRESRHLAPGNLGANPEDSVVQLGDGATCPPVRATTRLSAPSGPSQEVLDSTNSVALSAPAFETMLLSLLDYIKRGFAVSETNQGEALEESVGAMQDKLRNNKEEIQLL</sequence>
<gene>
    <name evidence="2" type="ORF">NDU88_005734</name>
</gene>
<name>A0AAV7QHZ6_PLEWA</name>
<comment type="caution">
    <text evidence="2">The sequence shown here is derived from an EMBL/GenBank/DDBJ whole genome shotgun (WGS) entry which is preliminary data.</text>
</comment>
<dbReference type="AlphaFoldDB" id="A0AAV7QHZ6"/>
<dbReference type="Proteomes" id="UP001066276">
    <property type="component" value="Chromosome 6"/>
</dbReference>